<dbReference type="EMBL" id="JACRWD010000001">
    <property type="protein sequence ID" value="MBC6003439.1"/>
    <property type="molecule type" value="Genomic_DNA"/>
</dbReference>
<keyword evidence="1" id="KW-0812">Transmembrane</keyword>
<keyword evidence="1" id="KW-0472">Membrane</keyword>
<dbReference type="PROSITE" id="PS51257">
    <property type="entry name" value="PROKAR_LIPOPROTEIN"/>
    <property type="match status" value="1"/>
</dbReference>
<keyword evidence="3" id="KW-1185">Reference proteome</keyword>
<gene>
    <name evidence="2" type="ORF">H8891_06470</name>
</gene>
<name>A0ABR7K3J7_9FIRM</name>
<comment type="caution">
    <text evidence="2">The sequence shown here is derived from an EMBL/GenBank/DDBJ whole genome shotgun (WGS) entry which is preliminary data.</text>
</comment>
<dbReference type="RefSeq" id="WP_187005693.1">
    <property type="nucleotide sequence ID" value="NZ_JACRWD010000001.1"/>
</dbReference>
<reference evidence="2 3" key="1">
    <citation type="submission" date="2020-08" db="EMBL/GenBank/DDBJ databases">
        <authorList>
            <person name="Liu C."/>
            <person name="Sun Q."/>
        </authorList>
    </citation>
    <scope>NUCLEOTIDE SEQUENCE [LARGE SCALE GENOMIC DNA]</scope>
    <source>
        <strain evidence="2 3">NSJ-45</strain>
    </source>
</reference>
<evidence type="ECO:0000313" key="2">
    <source>
        <dbReference type="EMBL" id="MBC6003439.1"/>
    </source>
</evidence>
<protein>
    <submittedName>
        <fullName evidence="2">DUF2334 domain-containing protein</fullName>
    </submittedName>
</protein>
<dbReference type="Proteomes" id="UP000611796">
    <property type="component" value="Unassembled WGS sequence"/>
</dbReference>
<sequence length="539" mass="63616">MMFKRTFIISIIFISCIILSSTNLIYGDDSINKKSLIVYETKTNFNSNINTVNHLNELLYVFNKDVKSINIDDYKKGNLNNYDYIFVININNDIGNKIFIEDIVNSNKNIYWIGDKIENLLEYKKNKFSIKYIGKNNNITNLNYKDNNIILENKNNYNIVKPSNESKIISTMNDGYNSYPFVLKEKNLYYISNWDMYESYIFEDTLNDFFEKKSFSESKIFVRIEDVNPFSDITKLKEISNYLYEENIPFIISLTPTHMQKNSKKMIMIDDKLINTIKYMQQKGGSVILNGYSHNIKNKSKKAEYEFYNEKVLNSNNTDLNTYVKDRLLSGIRICIENDIYPLGFEAQKDAMTQAGYKEIKKYISTYVGRYQNNDEVFEISTFPYMIKDSKNFNILIPENLGYLSSDYKLSLDKIKYNYYKLSMVRGYTGGFYFNPNININYLKECIDYFKSKNVSFLDLKKNTNYINIYDIKINSNNNIKASYDKSKSIIKTENNKTFNKVIRNINDIVLKFVIAVLIVFILIFIVFKIINRQKFIRR</sequence>
<accession>A0ABR7K3J7</accession>
<dbReference type="InterPro" id="IPR018763">
    <property type="entry name" value="DUF2334"/>
</dbReference>
<feature type="transmembrane region" description="Helical" evidence="1">
    <location>
        <begin position="509"/>
        <end position="531"/>
    </location>
</feature>
<keyword evidence="1" id="KW-1133">Transmembrane helix</keyword>
<evidence type="ECO:0000256" key="1">
    <source>
        <dbReference type="SAM" id="Phobius"/>
    </source>
</evidence>
<dbReference type="Pfam" id="PF10096">
    <property type="entry name" value="DUF2334"/>
    <property type="match status" value="1"/>
</dbReference>
<evidence type="ECO:0000313" key="3">
    <source>
        <dbReference type="Proteomes" id="UP000611796"/>
    </source>
</evidence>
<proteinExistence type="predicted"/>
<organism evidence="2 3">
    <name type="scientific">Paeniclostridium hominis</name>
    <dbReference type="NCBI Taxonomy" id="2764329"/>
    <lineage>
        <taxon>Bacteria</taxon>
        <taxon>Bacillati</taxon>
        <taxon>Bacillota</taxon>
        <taxon>Clostridia</taxon>
        <taxon>Peptostreptococcales</taxon>
        <taxon>Peptostreptococcaceae</taxon>
        <taxon>Paeniclostridium</taxon>
    </lineage>
</organism>